<evidence type="ECO:0000256" key="5">
    <source>
        <dbReference type="SAM" id="MobiDB-lite"/>
    </source>
</evidence>
<dbReference type="GO" id="GO:1990817">
    <property type="term" value="F:poly(A) RNA polymerase activity"/>
    <property type="evidence" value="ECO:0007669"/>
    <property type="project" value="UniProtKB-EC"/>
</dbReference>
<evidence type="ECO:0000313" key="7">
    <source>
        <dbReference type="Proteomes" id="UP000272942"/>
    </source>
</evidence>
<evidence type="ECO:0000256" key="2">
    <source>
        <dbReference type="ARBA" id="ARBA00012388"/>
    </source>
</evidence>
<keyword evidence="3" id="KW-0808">Transferase</keyword>
<feature type="compositionally biased region" description="Basic and acidic residues" evidence="5">
    <location>
        <begin position="85"/>
        <end position="97"/>
    </location>
</feature>
<evidence type="ECO:0000256" key="1">
    <source>
        <dbReference type="ARBA" id="ARBA00007631"/>
    </source>
</evidence>
<comment type="similarity">
    <text evidence="1">Belongs to the TENT family.</text>
</comment>
<accession>A0A183AZD0</accession>
<feature type="region of interest" description="Disordered" evidence="5">
    <location>
        <begin position="51"/>
        <end position="98"/>
    </location>
</feature>
<proteinExistence type="inferred from homology"/>
<dbReference type="InterPro" id="IPR012937">
    <property type="entry name" value="TET5"/>
</dbReference>
<dbReference type="Proteomes" id="UP000272942">
    <property type="component" value="Unassembled WGS sequence"/>
</dbReference>
<feature type="compositionally biased region" description="Acidic residues" evidence="5">
    <location>
        <begin position="72"/>
        <end position="81"/>
    </location>
</feature>
<evidence type="ECO:0000256" key="3">
    <source>
        <dbReference type="ARBA" id="ARBA00022679"/>
    </source>
</evidence>
<dbReference type="Pfam" id="PF07984">
    <property type="entry name" value="NTP_transf_7"/>
    <property type="match status" value="1"/>
</dbReference>
<evidence type="ECO:0000313" key="6">
    <source>
        <dbReference type="EMBL" id="VDP89587.1"/>
    </source>
</evidence>
<keyword evidence="7" id="KW-1185">Reference proteome</keyword>
<gene>
    <name evidence="6" type="ORF">ECPE_LOCUS12315</name>
</gene>
<dbReference type="GO" id="GO:0003723">
    <property type="term" value="F:RNA binding"/>
    <property type="evidence" value="ECO:0007669"/>
    <property type="project" value="TreeGrafter"/>
</dbReference>
<organism evidence="8">
    <name type="scientific">Echinostoma caproni</name>
    <dbReference type="NCBI Taxonomy" id="27848"/>
    <lineage>
        <taxon>Eukaryota</taxon>
        <taxon>Metazoa</taxon>
        <taxon>Spiralia</taxon>
        <taxon>Lophotrochozoa</taxon>
        <taxon>Platyhelminthes</taxon>
        <taxon>Trematoda</taxon>
        <taxon>Digenea</taxon>
        <taxon>Plagiorchiida</taxon>
        <taxon>Echinostomata</taxon>
        <taxon>Echinostomatoidea</taxon>
        <taxon>Echinostomatidae</taxon>
        <taxon>Echinostoma</taxon>
    </lineage>
</organism>
<comment type="catalytic activity">
    <reaction evidence="4">
        <text>RNA(n) + ATP = RNA(n)-3'-adenine ribonucleotide + diphosphate</text>
        <dbReference type="Rhea" id="RHEA:11332"/>
        <dbReference type="Rhea" id="RHEA-COMP:14527"/>
        <dbReference type="Rhea" id="RHEA-COMP:17347"/>
        <dbReference type="ChEBI" id="CHEBI:30616"/>
        <dbReference type="ChEBI" id="CHEBI:33019"/>
        <dbReference type="ChEBI" id="CHEBI:140395"/>
        <dbReference type="ChEBI" id="CHEBI:173115"/>
        <dbReference type="EC" id="2.7.7.19"/>
    </reaction>
    <physiologicalReaction direction="left-to-right" evidence="4">
        <dbReference type="Rhea" id="RHEA:11333"/>
    </physiologicalReaction>
</comment>
<dbReference type="PANTHER" id="PTHR12974:SF36">
    <property type="entry name" value="POLYNUCLEOTIDE ADENYLYLTRANSFERASE"/>
    <property type="match status" value="1"/>
</dbReference>
<dbReference type="EC" id="2.7.7.19" evidence="2"/>
<name>A0A183AZD0_9TREM</name>
<dbReference type="PANTHER" id="PTHR12974">
    <property type="entry name" value="PRION-LIKE- Q/N-RICH -DOMAIN-BEARING PROTEIN PROTEIN 44"/>
    <property type="match status" value="1"/>
</dbReference>
<sequence length="258" mass="28496">MSLVRPIHPHESVWLSGFTPLDKLSPDLSPCSGPTPFERLPCAKSGASSTCHSDDSGIDGTVNVGSQSPLPEDTDDSEDSNSLDGYHESTLNRHDQQSGRGIFRPLSACLYHDLPQGVRNIAETAQLSPSGSWCTAASRDLNYHPCDLTTGKKPDDNRFQILSYDQLLRLNEILIRRLPIHSRHSGFPVIWVRLSDLFEAVRQNLQQCAVPFRDMRLNGGAASYVIGKSDSNHLEAPCMCTKFKIGLGSYFNSPDNFH</sequence>
<protein>
    <recommendedName>
        <fullName evidence="2">polynucleotide adenylyltransferase</fullName>
        <ecNumber evidence="2">2.7.7.19</ecNumber>
    </recommendedName>
</protein>
<reference evidence="6 7" key="2">
    <citation type="submission" date="2018-11" db="EMBL/GenBank/DDBJ databases">
        <authorList>
            <consortium name="Pathogen Informatics"/>
        </authorList>
    </citation>
    <scope>NUCLEOTIDE SEQUENCE [LARGE SCALE GENOMIC DNA]</scope>
    <source>
        <strain evidence="6 7">Egypt</strain>
    </source>
</reference>
<dbReference type="OrthoDB" id="5874347at2759"/>
<dbReference type="AlphaFoldDB" id="A0A183AZD0"/>
<dbReference type="GO" id="GO:0048255">
    <property type="term" value="P:mRNA stabilization"/>
    <property type="evidence" value="ECO:0007669"/>
    <property type="project" value="TreeGrafter"/>
</dbReference>
<dbReference type="EMBL" id="UZAN01052620">
    <property type="protein sequence ID" value="VDP89587.1"/>
    <property type="molecule type" value="Genomic_DNA"/>
</dbReference>
<evidence type="ECO:0000313" key="8">
    <source>
        <dbReference type="WBParaSite" id="ECPE_0001235101-mRNA-1"/>
    </source>
</evidence>
<reference evidence="8" key="1">
    <citation type="submission" date="2016-06" db="UniProtKB">
        <authorList>
            <consortium name="WormBaseParasite"/>
        </authorList>
    </citation>
    <scope>IDENTIFICATION</scope>
</reference>
<dbReference type="WBParaSite" id="ECPE_0001235101-mRNA-1">
    <property type="protein sequence ID" value="ECPE_0001235101-mRNA-1"/>
    <property type="gene ID" value="ECPE_0001235101"/>
</dbReference>
<evidence type="ECO:0000256" key="4">
    <source>
        <dbReference type="ARBA" id="ARBA00047933"/>
    </source>
</evidence>